<dbReference type="Proteomes" id="UP001177003">
    <property type="component" value="Chromosome 5"/>
</dbReference>
<sequence length="211" mass="24364">MVSIVQEFEMGSSDDGYDGPIVGIYEPFSRLNEMDFELHGIYMDHEPKQESITRLNKSKDPFLNILLSDENIIISSMADEVKARVYHGNDLQNDEEAEEVVTDNYKIHDPNVRWDKIEPKLGEMLLTKYSQKAWDIVDVENTDNWIWFLVLLKDDVDLSTSAYLVVISDQHKGLLESVKVILPHVEHRQCARHIYACFGKAFSGLEFKKLL</sequence>
<dbReference type="PANTHER" id="PTHR31973">
    <property type="entry name" value="POLYPROTEIN, PUTATIVE-RELATED"/>
    <property type="match status" value="1"/>
</dbReference>
<protein>
    <recommendedName>
        <fullName evidence="1">MULE transposase domain-containing protein</fullName>
    </recommendedName>
</protein>
<proteinExistence type="predicted"/>
<organism evidence="2 3">
    <name type="scientific">Lactuca saligna</name>
    <name type="common">Willowleaf lettuce</name>
    <dbReference type="NCBI Taxonomy" id="75948"/>
    <lineage>
        <taxon>Eukaryota</taxon>
        <taxon>Viridiplantae</taxon>
        <taxon>Streptophyta</taxon>
        <taxon>Embryophyta</taxon>
        <taxon>Tracheophyta</taxon>
        <taxon>Spermatophyta</taxon>
        <taxon>Magnoliopsida</taxon>
        <taxon>eudicotyledons</taxon>
        <taxon>Gunneridae</taxon>
        <taxon>Pentapetalae</taxon>
        <taxon>asterids</taxon>
        <taxon>campanulids</taxon>
        <taxon>Asterales</taxon>
        <taxon>Asteraceae</taxon>
        <taxon>Cichorioideae</taxon>
        <taxon>Cichorieae</taxon>
        <taxon>Lactucinae</taxon>
        <taxon>Lactuca</taxon>
    </lineage>
</organism>
<feature type="domain" description="MULE transposase" evidence="1">
    <location>
        <begin position="135"/>
        <end position="195"/>
    </location>
</feature>
<evidence type="ECO:0000259" key="1">
    <source>
        <dbReference type="Pfam" id="PF10551"/>
    </source>
</evidence>
<evidence type="ECO:0000313" key="2">
    <source>
        <dbReference type="EMBL" id="CAI9288266.1"/>
    </source>
</evidence>
<dbReference type="EMBL" id="OX465081">
    <property type="protein sequence ID" value="CAI9288266.1"/>
    <property type="molecule type" value="Genomic_DNA"/>
</dbReference>
<dbReference type="AlphaFoldDB" id="A0AA36E9L6"/>
<accession>A0AA36E9L6</accession>
<name>A0AA36E9L6_LACSI</name>
<reference evidence="2" key="1">
    <citation type="submission" date="2023-04" db="EMBL/GenBank/DDBJ databases">
        <authorList>
            <person name="Vijverberg K."/>
            <person name="Xiong W."/>
            <person name="Schranz E."/>
        </authorList>
    </citation>
    <scope>NUCLEOTIDE SEQUENCE</scope>
</reference>
<dbReference type="InterPro" id="IPR018289">
    <property type="entry name" value="MULE_transposase_dom"/>
</dbReference>
<evidence type="ECO:0000313" key="3">
    <source>
        <dbReference type="Proteomes" id="UP001177003"/>
    </source>
</evidence>
<keyword evidence="3" id="KW-1185">Reference proteome</keyword>
<gene>
    <name evidence="2" type="ORF">LSALG_LOCUS27578</name>
</gene>
<dbReference type="PANTHER" id="PTHR31973:SF187">
    <property type="entry name" value="MUTATOR TRANSPOSASE MUDRA PROTEIN"/>
    <property type="match status" value="1"/>
</dbReference>
<dbReference type="Pfam" id="PF10551">
    <property type="entry name" value="MULE"/>
    <property type="match status" value="1"/>
</dbReference>